<dbReference type="Gene3D" id="3.60.21.70">
    <property type="entry name" value="PhoD-like phosphatase"/>
    <property type="match status" value="1"/>
</dbReference>
<organism evidence="4 5">
    <name type="scientific">Maricaulis virginensis</name>
    <dbReference type="NCBI Taxonomy" id="144022"/>
    <lineage>
        <taxon>Bacteria</taxon>
        <taxon>Pseudomonadati</taxon>
        <taxon>Pseudomonadota</taxon>
        <taxon>Alphaproteobacteria</taxon>
        <taxon>Maricaulales</taxon>
        <taxon>Maricaulaceae</taxon>
        <taxon>Maricaulis</taxon>
    </lineage>
</organism>
<proteinExistence type="predicted"/>
<dbReference type="PROSITE" id="PS51318">
    <property type="entry name" value="TAT"/>
    <property type="match status" value="1"/>
</dbReference>
<keyword evidence="1" id="KW-0732">Signal</keyword>
<keyword evidence="5" id="KW-1185">Reference proteome</keyword>
<feature type="chain" id="PRO_5040980865" evidence="1">
    <location>
        <begin position="25"/>
        <end position="565"/>
    </location>
</feature>
<feature type="domain" description="Phospholipase D N-terminal" evidence="3">
    <location>
        <begin position="42"/>
        <end position="131"/>
    </location>
</feature>
<sequence length="565" mass="62655">MSKMKLTRRTALIGAAGAGLAVSACSSGPERFEPRAEGHFRHGVASGDPDTNSIMLWTALSDDAGGWRGVEVARDEAFEDVVFRQGEEITYVQPQALGTLKILATGLEPGERYFYRFSLNETYSPVGITRTLPEGAVGQFRIGVFSCSNFPAGHFNVYREAAENGELDLVLHLGDYIYEYAMGEYATGDAEALNRVPDPLHEIVSHADYVARHAQYKSDPDLQALHAAAPWIMSWDDHETANNSWTGGAQNHNDGEGRWEDRRDAALRAWYDWTPSREPEDLRNRYGVYEIGNLATLCLIESRLSARDQEILNDTFPVASDADVDDPDVIAAVEAWKRDVVGAEDRELIGAAQIAGIREACAASVAAGKPWRILANQVIMSRVNFPNFAEEMPGWLRWWATRDSEFARNFIMRTRFEIPFNLDMWDGYPAERERLFAALREAGADVITLTGDVHSFWANELTDAQGNRIGTEFVGSSVTSPAPFSSFAAPGVDYGQMMRDANPDVAHCNMVDHGYIRLTLTPGEAQADYVTVSTILQRDYRAGLDSQWRIGRPSNGSVPRVERLG</sequence>
<reference evidence="4" key="2">
    <citation type="submission" date="2023-01" db="EMBL/GenBank/DDBJ databases">
        <authorList>
            <person name="Sun Q."/>
            <person name="Evtushenko L."/>
        </authorList>
    </citation>
    <scope>NUCLEOTIDE SEQUENCE</scope>
    <source>
        <strain evidence="4">VKM B-1513</strain>
    </source>
</reference>
<name>A0A9W6INW0_9PROT</name>
<dbReference type="EMBL" id="BSFE01000007">
    <property type="protein sequence ID" value="GLK52939.1"/>
    <property type="molecule type" value="Genomic_DNA"/>
</dbReference>
<dbReference type="PANTHER" id="PTHR43606">
    <property type="entry name" value="PHOSPHATASE, PUTATIVE (AFU_ORTHOLOGUE AFUA_6G08710)-RELATED"/>
    <property type="match status" value="1"/>
</dbReference>
<dbReference type="InterPro" id="IPR029052">
    <property type="entry name" value="Metallo-depent_PP-like"/>
</dbReference>
<dbReference type="InterPro" id="IPR038607">
    <property type="entry name" value="PhoD-like_sf"/>
</dbReference>
<feature type="domain" description="PhoD-like phosphatase metallophosphatase" evidence="2">
    <location>
        <begin position="143"/>
        <end position="529"/>
    </location>
</feature>
<dbReference type="InterPro" id="IPR006311">
    <property type="entry name" value="TAT_signal"/>
</dbReference>
<dbReference type="Proteomes" id="UP001143486">
    <property type="component" value="Unassembled WGS sequence"/>
</dbReference>
<feature type="signal peptide" evidence="1">
    <location>
        <begin position="1"/>
        <end position="24"/>
    </location>
</feature>
<evidence type="ECO:0000313" key="4">
    <source>
        <dbReference type="EMBL" id="GLK52939.1"/>
    </source>
</evidence>
<dbReference type="InterPro" id="IPR032093">
    <property type="entry name" value="PhoD_N"/>
</dbReference>
<reference evidence="4" key="1">
    <citation type="journal article" date="2014" name="Int. J. Syst. Evol. Microbiol.">
        <title>Complete genome sequence of Corynebacterium casei LMG S-19264T (=DSM 44701T), isolated from a smear-ripened cheese.</title>
        <authorList>
            <consortium name="US DOE Joint Genome Institute (JGI-PGF)"/>
            <person name="Walter F."/>
            <person name="Albersmeier A."/>
            <person name="Kalinowski J."/>
            <person name="Ruckert C."/>
        </authorList>
    </citation>
    <scope>NUCLEOTIDE SEQUENCE</scope>
    <source>
        <strain evidence="4">VKM B-1513</strain>
    </source>
</reference>
<dbReference type="Pfam" id="PF09423">
    <property type="entry name" value="PhoD"/>
    <property type="match status" value="1"/>
</dbReference>
<accession>A0A9W6INW0</accession>
<dbReference type="PROSITE" id="PS51257">
    <property type="entry name" value="PROKAR_LIPOPROTEIN"/>
    <property type="match status" value="1"/>
</dbReference>
<dbReference type="Pfam" id="PF16655">
    <property type="entry name" value="PhoD_N"/>
    <property type="match status" value="1"/>
</dbReference>
<dbReference type="InterPro" id="IPR018946">
    <property type="entry name" value="PhoD-like_MPP"/>
</dbReference>
<dbReference type="PANTHER" id="PTHR43606:SF2">
    <property type="entry name" value="ALKALINE PHOSPHATASE FAMILY PROTEIN (AFU_ORTHOLOGUE AFUA_5G03860)"/>
    <property type="match status" value="1"/>
</dbReference>
<evidence type="ECO:0000259" key="3">
    <source>
        <dbReference type="Pfam" id="PF16655"/>
    </source>
</evidence>
<evidence type="ECO:0000256" key="1">
    <source>
        <dbReference type="SAM" id="SignalP"/>
    </source>
</evidence>
<dbReference type="InterPro" id="IPR052900">
    <property type="entry name" value="Phospholipid_Metab_Enz"/>
</dbReference>
<dbReference type="RefSeq" id="WP_271187299.1">
    <property type="nucleotide sequence ID" value="NZ_BSFE01000007.1"/>
</dbReference>
<evidence type="ECO:0000259" key="2">
    <source>
        <dbReference type="Pfam" id="PF09423"/>
    </source>
</evidence>
<evidence type="ECO:0000313" key="5">
    <source>
        <dbReference type="Proteomes" id="UP001143486"/>
    </source>
</evidence>
<gene>
    <name evidence="4" type="ORF">GCM10017621_24470</name>
</gene>
<dbReference type="AlphaFoldDB" id="A0A9W6INW0"/>
<protein>
    <submittedName>
        <fullName evidence="4">Alkaline phosphatase</fullName>
    </submittedName>
</protein>
<dbReference type="CDD" id="cd07389">
    <property type="entry name" value="MPP_PhoD"/>
    <property type="match status" value="1"/>
</dbReference>
<comment type="caution">
    <text evidence="4">The sequence shown here is derived from an EMBL/GenBank/DDBJ whole genome shotgun (WGS) entry which is preliminary data.</text>
</comment>
<dbReference type="SUPFAM" id="SSF56300">
    <property type="entry name" value="Metallo-dependent phosphatases"/>
    <property type="match status" value="1"/>
</dbReference>
<dbReference type="Gene3D" id="2.60.40.380">
    <property type="entry name" value="Purple acid phosphatase-like, N-terminal"/>
    <property type="match status" value="1"/>
</dbReference>